<evidence type="ECO:0000313" key="3">
    <source>
        <dbReference type="EMBL" id="UUF07722.1"/>
    </source>
</evidence>
<accession>A0A9Q9FEM5</accession>
<dbReference type="SMART" id="SM00267">
    <property type="entry name" value="GGDEF"/>
    <property type="match status" value="1"/>
</dbReference>
<dbReference type="PANTHER" id="PTHR45138:SF9">
    <property type="entry name" value="DIGUANYLATE CYCLASE DGCM-RELATED"/>
    <property type="match status" value="1"/>
</dbReference>
<dbReference type="AlphaFoldDB" id="A0A9Q9FEM5"/>
<dbReference type="EMBL" id="CP071249">
    <property type="protein sequence ID" value="UUF06474.1"/>
    <property type="molecule type" value="Genomic_DNA"/>
</dbReference>
<dbReference type="Gene3D" id="3.30.70.270">
    <property type="match status" value="1"/>
</dbReference>
<organism evidence="3 5">
    <name type="scientific">Turicibacter bilis</name>
    <dbReference type="NCBI Taxonomy" id="2735723"/>
    <lineage>
        <taxon>Bacteria</taxon>
        <taxon>Bacillati</taxon>
        <taxon>Bacillota</taxon>
        <taxon>Erysipelotrichia</taxon>
        <taxon>Erysipelotrichales</taxon>
        <taxon>Turicibacteraceae</taxon>
        <taxon>Turicibacter</taxon>
    </lineage>
</organism>
<dbReference type="PROSITE" id="PS50887">
    <property type="entry name" value="GGDEF"/>
    <property type="match status" value="1"/>
</dbReference>
<evidence type="ECO:0000313" key="2">
    <source>
        <dbReference type="EMBL" id="UUF06474.1"/>
    </source>
</evidence>
<dbReference type="InterPro" id="IPR050469">
    <property type="entry name" value="Diguanylate_Cyclase"/>
</dbReference>
<protein>
    <submittedName>
        <fullName evidence="3">GGDEF domain-containing protein</fullName>
    </submittedName>
</protein>
<dbReference type="Proteomes" id="UP001058016">
    <property type="component" value="Chromosome"/>
</dbReference>
<feature type="domain" description="GGDEF" evidence="1">
    <location>
        <begin position="169"/>
        <end position="300"/>
    </location>
</feature>
<reference evidence="3 4" key="1">
    <citation type="submission" date="2021-03" db="EMBL/GenBank/DDBJ databases">
        <title>Comparative Genomics and Metabolomics in the genus Turicibacter.</title>
        <authorList>
            <person name="Maki J."/>
            <person name="Looft T."/>
        </authorList>
    </citation>
    <scope>NUCLEOTIDE SEQUENCE</scope>
    <source>
        <strain evidence="3">ISU324</strain>
        <strain evidence="2 4">MMM721</strain>
    </source>
</reference>
<dbReference type="Pfam" id="PF00990">
    <property type="entry name" value="GGDEF"/>
    <property type="match status" value="1"/>
</dbReference>
<dbReference type="NCBIfam" id="TIGR00254">
    <property type="entry name" value="GGDEF"/>
    <property type="match status" value="1"/>
</dbReference>
<dbReference type="EMBL" id="CP071250">
    <property type="protein sequence ID" value="UUF07722.1"/>
    <property type="molecule type" value="Genomic_DNA"/>
</dbReference>
<name>A0A9Q9FEM5_9FIRM</name>
<dbReference type="InterPro" id="IPR000160">
    <property type="entry name" value="GGDEF_dom"/>
</dbReference>
<dbReference type="GO" id="GO:0052621">
    <property type="term" value="F:diguanylate cyclase activity"/>
    <property type="evidence" value="ECO:0007669"/>
    <property type="project" value="TreeGrafter"/>
</dbReference>
<dbReference type="SUPFAM" id="SSF55073">
    <property type="entry name" value="Nucleotide cyclase"/>
    <property type="match status" value="1"/>
</dbReference>
<proteinExistence type="predicted"/>
<dbReference type="InterPro" id="IPR043128">
    <property type="entry name" value="Rev_trsase/Diguanyl_cyclase"/>
</dbReference>
<evidence type="ECO:0000313" key="5">
    <source>
        <dbReference type="Proteomes" id="UP001058072"/>
    </source>
</evidence>
<evidence type="ECO:0000259" key="1">
    <source>
        <dbReference type="PROSITE" id="PS50887"/>
    </source>
</evidence>
<dbReference type="RefSeq" id="WP_212724209.1">
    <property type="nucleotide sequence ID" value="NZ_CP071249.1"/>
</dbReference>
<dbReference type="FunFam" id="3.30.70.270:FF:000001">
    <property type="entry name" value="Diguanylate cyclase domain protein"/>
    <property type="match status" value="1"/>
</dbReference>
<sequence>MFETELINEIRERLSIFIGLYDSIRIVDPIKKELIKEEGACSSIELPRKGRHCYDFWEQDTVCGNCVSFVAYKNKKSTFKIERYKDGAYCIFALPIEWKGRLYIVELLKKVTADDFFSDLSFNLALPLNSTTTTLTELANTDELTKVYNRRYFEAQLAKEIMYSSFYETNLAVMIIDIDHFKQINDLHGHLVGDEVLKQFVEVIQSVLRHDIDWMSRYGGEEFVVILKNVDFSHANKVAERIRQSVERHFFKIGDHVHRLTCSIGLSMCQSGNLKQTELLQEADQKLYQAKNNGRNCVIS</sequence>
<dbReference type="PANTHER" id="PTHR45138">
    <property type="entry name" value="REGULATORY COMPONENTS OF SENSORY TRANSDUCTION SYSTEM"/>
    <property type="match status" value="1"/>
</dbReference>
<dbReference type="CDD" id="cd01949">
    <property type="entry name" value="GGDEF"/>
    <property type="match status" value="1"/>
</dbReference>
<keyword evidence="4" id="KW-1185">Reference proteome</keyword>
<gene>
    <name evidence="2" type="ORF">J0J69_02490</name>
    <name evidence="3" type="ORF">J0J70_08815</name>
</gene>
<dbReference type="Proteomes" id="UP001058072">
    <property type="component" value="Chromosome"/>
</dbReference>
<evidence type="ECO:0000313" key="4">
    <source>
        <dbReference type="Proteomes" id="UP001058016"/>
    </source>
</evidence>
<dbReference type="InterPro" id="IPR029787">
    <property type="entry name" value="Nucleotide_cyclase"/>
</dbReference>